<dbReference type="GO" id="GO:0005737">
    <property type="term" value="C:cytoplasm"/>
    <property type="evidence" value="ECO:0007669"/>
    <property type="project" value="UniProtKB-SubCell"/>
</dbReference>
<comment type="similarity">
    <text evidence="1">Belongs to the UbiJ family.</text>
</comment>
<accession>A0A7V8IJZ7</accession>
<dbReference type="RefSeq" id="WP_039348025.1">
    <property type="nucleotide sequence ID" value="NZ_JSXC01000019.1"/>
</dbReference>
<dbReference type="EMBL" id="JSXC01000019">
    <property type="protein sequence ID" value="KHN53113.1"/>
    <property type="molecule type" value="Genomic_DNA"/>
</dbReference>
<dbReference type="PANTHER" id="PTHR38693">
    <property type="entry name" value="UBIQUINONE BIOSYNTHESIS PROTEIN UBIJ"/>
    <property type="match status" value="1"/>
</dbReference>
<evidence type="ECO:0000256" key="1">
    <source>
        <dbReference type="HAMAP-Rule" id="MF_02215"/>
    </source>
</evidence>
<dbReference type="OrthoDB" id="5801225at2"/>
<comment type="caution">
    <text evidence="3">The sequence shown here is derived from an EMBL/GenBank/DDBJ whole genome shotgun (WGS) entry which is preliminary data.</text>
</comment>
<dbReference type="HAMAP" id="MF_02215">
    <property type="entry name" value="UbiJ"/>
    <property type="match status" value="1"/>
</dbReference>
<dbReference type="AlphaFoldDB" id="A0A7V8IJZ7"/>
<evidence type="ECO:0000313" key="4">
    <source>
        <dbReference type="Proteomes" id="UP000053038"/>
    </source>
</evidence>
<evidence type="ECO:0000259" key="2">
    <source>
        <dbReference type="Pfam" id="PF02036"/>
    </source>
</evidence>
<proteinExistence type="inferred from homology"/>
<dbReference type="Pfam" id="PF02036">
    <property type="entry name" value="SCP2"/>
    <property type="match status" value="1"/>
</dbReference>
<evidence type="ECO:0000313" key="3">
    <source>
        <dbReference type="EMBL" id="KHN53113.1"/>
    </source>
</evidence>
<keyword evidence="1" id="KW-0831">Ubiquinone biosynthesis</keyword>
<keyword evidence="4" id="KW-1185">Reference proteome</keyword>
<dbReference type="Proteomes" id="UP000053038">
    <property type="component" value="Unassembled WGS sequence"/>
</dbReference>
<comment type="function">
    <text evidence="1">Required for ubiquinone (coenzyme Q) biosynthesis. Binds hydrophobic ubiquinone biosynthetic intermediates via its SCP2 domain and is essential for the stability of the Ubi complex. May constitute a docking platform where Ubi enzymes assemble and access their SCP2-bound polyprenyl substrates.</text>
</comment>
<dbReference type="InterPro" id="IPR038989">
    <property type="entry name" value="UbiJ"/>
</dbReference>
<comment type="pathway">
    <text evidence="1">Cofactor biosynthesis; ubiquinone biosynthesis.</text>
</comment>
<comment type="subcellular location">
    <subcellularLocation>
        <location evidence="1">Cytoplasm</location>
    </subcellularLocation>
</comment>
<dbReference type="GO" id="GO:0006744">
    <property type="term" value="P:ubiquinone biosynthetic process"/>
    <property type="evidence" value="ECO:0007669"/>
    <property type="project" value="UniProtKB-UniRule"/>
</dbReference>
<protein>
    <recommendedName>
        <fullName evidence="1">Ubiquinone biosynthesis accessory factor UbiJ</fullName>
    </recommendedName>
</protein>
<organism evidence="3 4">
    <name type="scientific">Pectobacterium fontis</name>
    <dbReference type="NCBI Taxonomy" id="2558042"/>
    <lineage>
        <taxon>Bacteria</taxon>
        <taxon>Pseudomonadati</taxon>
        <taxon>Pseudomonadota</taxon>
        <taxon>Gammaproteobacteria</taxon>
        <taxon>Enterobacterales</taxon>
        <taxon>Pectobacteriaceae</taxon>
        <taxon>Pectobacterium</taxon>
    </lineage>
</organism>
<dbReference type="UniPathway" id="UPA00232"/>
<dbReference type="InterPro" id="IPR003033">
    <property type="entry name" value="SCP2_sterol-bd_dom"/>
</dbReference>
<sequence length="207" mass="23617">MLITSFLTATLETALNQLLFHDTASCDRSMKSARQRLQGKTLQIELAELDVPVVLVFNEQRLDVVSQWGELADCRLKTRVPVLMKLRDRQQLSSLMRSGELVIEGDIHVVQQFIILCDLAEFDPAEWLAPYVGDIVAQGLSQTAQKTFSFLKRSLHRQQHFLAETVTEEWRLAPGKLENAWFHEEVVALEKSADMLSERLAKLEALR</sequence>
<name>A0A7V8IJZ7_9GAMM</name>
<feature type="domain" description="SCP2" evidence="2">
    <location>
        <begin position="18"/>
        <end position="114"/>
    </location>
</feature>
<keyword evidence="1" id="KW-0963">Cytoplasm</keyword>
<reference evidence="3 4" key="1">
    <citation type="submission" date="2014-10" db="EMBL/GenBank/DDBJ databases">
        <title>Genome sequence of Pectobacterium carotovorum M022.</title>
        <authorList>
            <person name="Chan K.-G."/>
            <person name="Tan W.-S."/>
        </authorList>
    </citation>
    <scope>NUCLEOTIDE SEQUENCE [LARGE SCALE GENOMIC DNA]</scope>
    <source>
        <strain evidence="3 4">M022</strain>
    </source>
</reference>
<gene>
    <name evidence="1" type="primary">ubiJ</name>
    <name evidence="3" type="ORF">OI69_07175</name>
</gene>
<dbReference type="PANTHER" id="PTHR38693:SF1">
    <property type="entry name" value="UBIQUINONE BIOSYNTHESIS ACCESSORY FACTOR UBIJ"/>
    <property type="match status" value="1"/>
</dbReference>